<evidence type="ECO:0000313" key="6">
    <source>
        <dbReference type="EMBL" id="AUV81167.1"/>
    </source>
</evidence>
<dbReference type="AlphaFoldDB" id="A0A2I8VGV8"/>
<evidence type="ECO:0000256" key="2">
    <source>
        <dbReference type="ARBA" id="ARBA00022842"/>
    </source>
</evidence>
<proteinExistence type="inferred from homology"/>
<dbReference type="Gene3D" id="3.20.20.120">
    <property type="entry name" value="Enolase-like C-terminal domain"/>
    <property type="match status" value="1"/>
</dbReference>
<dbReference type="GeneID" id="35591507"/>
<comment type="pathway">
    <text evidence="4">Quinol/quinone metabolism; menaquinone biosynthesis.</text>
</comment>
<feature type="active site" description="Proton acceptor" evidence="4">
    <location>
        <position position="253"/>
    </location>
</feature>
<dbReference type="KEGG" id="srub:C2R22_05415"/>
<dbReference type="EMBL" id="CP026309">
    <property type="protein sequence ID" value="AUV81167.1"/>
    <property type="molecule type" value="Genomic_DNA"/>
</dbReference>
<dbReference type="OrthoDB" id="214520at2157"/>
<dbReference type="SFLD" id="SFLDG00180">
    <property type="entry name" value="muconate_cycloisomerase"/>
    <property type="match status" value="1"/>
</dbReference>
<dbReference type="Gene3D" id="3.30.390.10">
    <property type="entry name" value="Enolase-like, N-terminal domain"/>
    <property type="match status" value="1"/>
</dbReference>
<protein>
    <recommendedName>
        <fullName evidence="4">o-succinylbenzoate synthase</fullName>
        <shortName evidence="4">OSB synthase</shortName>
        <shortName evidence="4">OSBS</shortName>
        <ecNumber evidence="4">4.2.1.113</ecNumber>
    </recommendedName>
    <alternativeName>
        <fullName evidence="4">4-(2'-carboxyphenyl)-4-oxybutyric acid synthase</fullName>
    </alternativeName>
    <alternativeName>
        <fullName evidence="4">o-succinylbenzoic acid synthase</fullName>
    </alternativeName>
</protein>
<sequence length="349" mass="35745">MSVDVTPFELPLARPLSTARGDIEARRGFVVRGSVGDESGVGEATPLPGWTESYDDCRRALDIVDDLGAALSSTVLDDAPAARHAVSLALFDARARGEGVSLARFLAGPEGRVSDAVPVNATVGDASEDETADAVEDAVASGYDCVKLKVGVGGVERDVERLVAARDASSEATLRVDANGAWTTEEATRFVEGVSGRGVDLAYVEQPLAPEDVEGHAAFRAECPFDVAVDETLGRKSVDEVLAADAADVLVVKPMALGGPGRTLAVAEQAREAGVESVVTTTIDAAVARVGALHVAAALVDPPACGLATGDLLKRDLAPDPTPVIDGEMRVPEGPGLAGEAFAALGLDG</sequence>
<comment type="pathway">
    <text evidence="4">Quinol/quinone metabolism; 1,4-dihydroxy-2-naphthoate biosynthesis; 1,4-dihydroxy-2-naphthoate from chorismate: step 4/7.</text>
</comment>
<organism evidence="6 7">
    <name type="scientific">Salinigranum rubrum</name>
    <dbReference type="NCBI Taxonomy" id="755307"/>
    <lineage>
        <taxon>Archaea</taxon>
        <taxon>Methanobacteriati</taxon>
        <taxon>Methanobacteriota</taxon>
        <taxon>Stenosarchaea group</taxon>
        <taxon>Halobacteria</taxon>
        <taxon>Halobacteriales</taxon>
        <taxon>Haloferacaceae</taxon>
        <taxon>Salinigranum</taxon>
    </lineage>
</organism>
<comment type="catalytic activity">
    <reaction evidence="4">
        <text>(1R,6R)-6-hydroxy-2-succinyl-cyclohexa-2,4-diene-1-carboxylate = 2-succinylbenzoate + H2O</text>
        <dbReference type="Rhea" id="RHEA:10196"/>
        <dbReference type="ChEBI" id="CHEBI:15377"/>
        <dbReference type="ChEBI" id="CHEBI:18325"/>
        <dbReference type="ChEBI" id="CHEBI:58689"/>
        <dbReference type="EC" id="4.2.1.113"/>
    </reaction>
</comment>
<dbReference type="UniPathway" id="UPA00079"/>
<dbReference type="SUPFAM" id="SSF51604">
    <property type="entry name" value="Enolase C-terminal domain-like"/>
    <property type="match status" value="1"/>
</dbReference>
<comment type="similarity">
    <text evidence="4">Belongs to the mandelate racemase/muconate lactonizing enzyme family. MenC type 1 subfamily.</text>
</comment>
<accession>A0A2I8VGV8</accession>
<reference evidence="6 7" key="1">
    <citation type="submission" date="2018-01" db="EMBL/GenBank/DDBJ databases">
        <title>Complete genome sequence of Salinigranum rubrum GX10T, an extremely halophilic archaeon isolated from a marine solar saltern.</title>
        <authorList>
            <person name="Han S."/>
        </authorList>
    </citation>
    <scope>NUCLEOTIDE SEQUENCE [LARGE SCALE GENOMIC DNA]</scope>
    <source>
        <strain evidence="6 7">GX10</strain>
    </source>
</reference>
<keyword evidence="7" id="KW-1185">Reference proteome</keyword>
<dbReference type="SUPFAM" id="SSF54826">
    <property type="entry name" value="Enolase N-terminal domain-like"/>
    <property type="match status" value="1"/>
</dbReference>
<dbReference type="Pfam" id="PF13378">
    <property type="entry name" value="MR_MLE_C"/>
    <property type="match status" value="1"/>
</dbReference>
<gene>
    <name evidence="4" type="primary">menC</name>
    <name evidence="6" type="ORF">C2R22_05415</name>
</gene>
<dbReference type="GO" id="GO:0009234">
    <property type="term" value="P:menaquinone biosynthetic process"/>
    <property type="evidence" value="ECO:0007669"/>
    <property type="project" value="UniProtKB-UniRule"/>
</dbReference>
<evidence type="ECO:0000259" key="5">
    <source>
        <dbReference type="SMART" id="SM00922"/>
    </source>
</evidence>
<dbReference type="PANTHER" id="PTHR48073:SF2">
    <property type="entry name" value="O-SUCCINYLBENZOATE SYNTHASE"/>
    <property type="match status" value="1"/>
</dbReference>
<dbReference type="SFLD" id="SFLDF00009">
    <property type="entry name" value="o-succinylbenzoate_synthase"/>
    <property type="match status" value="1"/>
</dbReference>
<keyword evidence="3 4" id="KW-0456">Lyase</keyword>
<dbReference type="GO" id="GO:0043748">
    <property type="term" value="F:O-succinylbenzoate synthase activity"/>
    <property type="evidence" value="ECO:0007669"/>
    <property type="project" value="UniProtKB-EC"/>
</dbReference>
<dbReference type="EC" id="4.2.1.113" evidence="4"/>
<dbReference type="InterPro" id="IPR036849">
    <property type="entry name" value="Enolase-like_C_sf"/>
</dbReference>
<feature type="domain" description="Mandelate racemase/muconate lactonizing enzyme C-terminal" evidence="5">
    <location>
        <begin position="128"/>
        <end position="226"/>
    </location>
</feature>
<comment type="function">
    <text evidence="4">Converts 2-succinyl-6-hydroxy-2,4-cyclohexadiene-1-carboxylate (SHCHC) to 2-succinylbenzoate (OSB).</text>
</comment>
<dbReference type="GO" id="GO:0000287">
    <property type="term" value="F:magnesium ion binding"/>
    <property type="evidence" value="ECO:0007669"/>
    <property type="project" value="UniProtKB-UniRule"/>
</dbReference>
<dbReference type="HAMAP" id="MF_00470">
    <property type="entry name" value="MenC_1"/>
    <property type="match status" value="1"/>
</dbReference>
<dbReference type="SMART" id="SM00922">
    <property type="entry name" value="MR_MLE"/>
    <property type="match status" value="1"/>
</dbReference>
<feature type="binding site" evidence="4">
    <location>
        <position position="205"/>
    </location>
    <ligand>
        <name>Mg(2+)</name>
        <dbReference type="ChEBI" id="CHEBI:18420"/>
    </ligand>
</feature>
<dbReference type="UniPathway" id="UPA01057">
    <property type="reaction ID" value="UER00165"/>
</dbReference>
<feature type="binding site" evidence="4">
    <location>
        <position position="177"/>
    </location>
    <ligand>
        <name>Mg(2+)</name>
        <dbReference type="ChEBI" id="CHEBI:18420"/>
    </ligand>
</feature>
<dbReference type="SFLD" id="SFLDS00001">
    <property type="entry name" value="Enolase"/>
    <property type="match status" value="1"/>
</dbReference>
<evidence type="ECO:0000256" key="4">
    <source>
        <dbReference type="HAMAP-Rule" id="MF_00470"/>
    </source>
</evidence>
<evidence type="ECO:0000256" key="3">
    <source>
        <dbReference type="ARBA" id="ARBA00023239"/>
    </source>
</evidence>
<evidence type="ECO:0000256" key="1">
    <source>
        <dbReference type="ARBA" id="ARBA00022723"/>
    </source>
</evidence>
<keyword evidence="1 4" id="KW-0479">Metal-binding</keyword>
<name>A0A2I8VGV8_9EURY</name>
<evidence type="ECO:0000313" key="7">
    <source>
        <dbReference type="Proteomes" id="UP000236584"/>
    </source>
</evidence>
<feature type="active site" description="Proton donor" evidence="4">
    <location>
        <position position="149"/>
    </location>
</feature>
<dbReference type="PANTHER" id="PTHR48073">
    <property type="entry name" value="O-SUCCINYLBENZOATE SYNTHASE-RELATED"/>
    <property type="match status" value="1"/>
</dbReference>
<dbReference type="InterPro" id="IPR029065">
    <property type="entry name" value="Enolase_C-like"/>
</dbReference>
<dbReference type="InterPro" id="IPR013342">
    <property type="entry name" value="Mandelate_racemase_C"/>
</dbReference>
<dbReference type="Proteomes" id="UP000236584">
    <property type="component" value="Chromosome"/>
</dbReference>
<dbReference type="RefSeq" id="WP_103424855.1">
    <property type="nucleotide sequence ID" value="NZ_CP026309.1"/>
</dbReference>
<keyword evidence="4" id="KW-0474">Menaquinone biosynthesis</keyword>
<comment type="cofactor">
    <cofactor evidence="4">
        <name>a divalent metal cation</name>
        <dbReference type="ChEBI" id="CHEBI:60240"/>
    </cofactor>
</comment>
<keyword evidence="2 4" id="KW-0460">Magnesium</keyword>
<dbReference type="InterPro" id="IPR029017">
    <property type="entry name" value="Enolase-like_N"/>
</dbReference>
<dbReference type="InterPro" id="IPR010196">
    <property type="entry name" value="OSB_synthase_MenC1"/>
</dbReference>
<dbReference type="CDD" id="cd03320">
    <property type="entry name" value="OSBS"/>
    <property type="match status" value="1"/>
</dbReference>
<feature type="binding site" evidence="4">
    <location>
        <position position="230"/>
    </location>
    <ligand>
        <name>Mg(2+)</name>
        <dbReference type="ChEBI" id="CHEBI:18420"/>
    </ligand>
</feature>